<proteinExistence type="predicted"/>
<dbReference type="Proteomes" id="UP000265520">
    <property type="component" value="Unassembled WGS sequence"/>
</dbReference>
<comment type="caution">
    <text evidence="1">The sequence shown here is derived from an EMBL/GenBank/DDBJ whole genome shotgun (WGS) entry which is preliminary data.</text>
</comment>
<evidence type="ECO:0000313" key="2">
    <source>
        <dbReference type="Proteomes" id="UP000265520"/>
    </source>
</evidence>
<dbReference type="EMBL" id="LXQA010143752">
    <property type="protein sequence ID" value="MCI24820.1"/>
    <property type="molecule type" value="Genomic_DNA"/>
</dbReference>
<keyword evidence="2" id="KW-1185">Reference proteome</keyword>
<evidence type="ECO:0000313" key="1">
    <source>
        <dbReference type="EMBL" id="MCI24820.1"/>
    </source>
</evidence>
<reference evidence="1 2" key="1">
    <citation type="journal article" date="2018" name="Front. Plant Sci.">
        <title>Red Clover (Trifolium pratense) and Zigzag Clover (T. medium) - A Picture of Genomic Similarities and Differences.</title>
        <authorList>
            <person name="Dluhosova J."/>
            <person name="Istvanek J."/>
            <person name="Nedelnik J."/>
            <person name="Repkova J."/>
        </authorList>
    </citation>
    <scope>NUCLEOTIDE SEQUENCE [LARGE SCALE GENOMIC DNA]</scope>
    <source>
        <strain evidence="2">cv. 10/8</strain>
        <tissue evidence="1">Leaf</tissue>
    </source>
</reference>
<organism evidence="1 2">
    <name type="scientific">Trifolium medium</name>
    <dbReference type="NCBI Taxonomy" id="97028"/>
    <lineage>
        <taxon>Eukaryota</taxon>
        <taxon>Viridiplantae</taxon>
        <taxon>Streptophyta</taxon>
        <taxon>Embryophyta</taxon>
        <taxon>Tracheophyta</taxon>
        <taxon>Spermatophyta</taxon>
        <taxon>Magnoliopsida</taxon>
        <taxon>eudicotyledons</taxon>
        <taxon>Gunneridae</taxon>
        <taxon>Pentapetalae</taxon>
        <taxon>rosids</taxon>
        <taxon>fabids</taxon>
        <taxon>Fabales</taxon>
        <taxon>Fabaceae</taxon>
        <taxon>Papilionoideae</taxon>
        <taxon>50 kb inversion clade</taxon>
        <taxon>NPAAA clade</taxon>
        <taxon>Hologalegina</taxon>
        <taxon>IRL clade</taxon>
        <taxon>Trifolieae</taxon>
        <taxon>Trifolium</taxon>
    </lineage>
</organism>
<feature type="non-terminal residue" evidence="1">
    <location>
        <position position="63"/>
    </location>
</feature>
<dbReference type="AlphaFoldDB" id="A0A392QMC5"/>
<sequence>MWRHLPCQSRIRKKRKKDVSLFKGYCCPPSLMTFHEGNSSAMTTGWLQWWQASLITHAIPTTY</sequence>
<protein>
    <submittedName>
        <fullName evidence="1">Uncharacterized protein</fullName>
    </submittedName>
</protein>
<accession>A0A392QMC5</accession>
<name>A0A392QMC5_9FABA</name>